<comment type="subcellular location">
    <subcellularLocation>
        <location evidence="1">Membrane</location>
        <topology evidence="1">Multi-pass membrane protein</topology>
    </subcellularLocation>
</comment>
<dbReference type="Proteomes" id="UP000887116">
    <property type="component" value="Unassembled WGS sequence"/>
</dbReference>
<evidence type="ECO:0000313" key="6">
    <source>
        <dbReference type="EMBL" id="GFR27523.1"/>
    </source>
</evidence>
<evidence type="ECO:0000256" key="1">
    <source>
        <dbReference type="ARBA" id="ARBA00004141"/>
    </source>
</evidence>
<evidence type="ECO:0000313" key="7">
    <source>
        <dbReference type="Proteomes" id="UP000887116"/>
    </source>
</evidence>
<evidence type="ECO:0000256" key="3">
    <source>
        <dbReference type="ARBA" id="ARBA00022989"/>
    </source>
</evidence>
<feature type="transmembrane region" description="Helical" evidence="5">
    <location>
        <begin position="42"/>
        <end position="66"/>
    </location>
</feature>
<dbReference type="AlphaFoldDB" id="A0A8X6HPJ9"/>
<evidence type="ECO:0000256" key="2">
    <source>
        <dbReference type="ARBA" id="ARBA00022692"/>
    </source>
</evidence>
<evidence type="ECO:0000256" key="4">
    <source>
        <dbReference type="ARBA" id="ARBA00023136"/>
    </source>
</evidence>
<keyword evidence="3 5" id="KW-1133">Transmembrane helix</keyword>
<dbReference type="Gene3D" id="1.10.1450.10">
    <property type="entry name" value="Tetraspanin"/>
    <property type="match status" value="1"/>
</dbReference>
<organism evidence="6 7">
    <name type="scientific">Trichonephila clavata</name>
    <name type="common">Joro spider</name>
    <name type="synonym">Nephila clavata</name>
    <dbReference type="NCBI Taxonomy" id="2740835"/>
    <lineage>
        <taxon>Eukaryota</taxon>
        <taxon>Metazoa</taxon>
        <taxon>Ecdysozoa</taxon>
        <taxon>Arthropoda</taxon>
        <taxon>Chelicerata</taxon>
        <taxon>Arachnida</taxon>
        <taxon>Araneae</taxon>
        <taxon>Araneomorphae</taxon>
        <taxon>Entelegynae</taxon>
        <taxon>Araneoidea</taxon>
        <taxon>Nephilidae</taxon>
        <taxon>Trichonephila</taxon>
    </lineage>
</organism>
<keyword evidence="2 5" id="KW-0812">Transmembrane</keyword>
<comment type="caution">
    <text evidence="6">The sequence shown here is derived from an EMBL/GenBank/DDBJ whole genome shotgun (WGS) entry which is preliminary data.</text>
</comment>
<evidence type="ECO:0000256" key="5">
    <source>
        <dbReference type="SAM" id="Phobius"/>
    </source>
</evidence>
<accession>A0A8X6HPJ9</accession>
<keyword evidence="4 5" id="KW-0472">Membrane</keyword>
<reference evidence="6" key="1">
    <citation type="submission" date="2020-07" db="EMBL/GenBank/DDBJ databases">
        <title>Multicomponent nature underlies the extraordinary mechanical properties of spider dragline silk.</title>
        <authorList>
            <person name="Kono N."/>
            <person name="Nakamura H."/>
            <person name="Mori M."/>
            <person name="Yoshida Y."/>
            <person name="Ohtoshi R."/>
            <person name="Malay A.D."/>
            <person name="Moran D.A.P."/>
            <person name="Tomita M."/>
            <person name="Numata K."/>
            <person name="Arakawa K."/>
        </authorList>
    </citation>
    <scope>NUCLEOTIDE SEQUENCE</scope>
</reference>
<dbReference type="InterPro" id="IPR008952">
    <property type="entry name" value="Tetraspanin_EC2_sf"/>
</dbReference>
<dbReference type="PANTHER" id="PTHR19282">
    <property type="entry name" value="TETRASPANIN"/>
    <property type="match status" value="1"/>
</dbReference>
<dbReference type="InterPro" id="IPR018499">
    <property type="entry name" value="Tetraspanin/Peripherin"/>
</dbReference>
<dbReference type="SUPFAM" id="SSF48652">
    <property type="entry name" value="Tetraspanin"/>
    <property type="match status" value="1"/>
</dbReference>
<name>A0A8X6HPJ9_TRICU</name>
<dbReference type="Pfam" id="PF00335">
    <property type="entry name" value="Tetraspanin"/>
    <property type="match status" value="1"/>
</dbReference>
<feature type="transmembrane region" description="Helical" evidence="5">
    <location>
        <begin position="12"/>
        <end position="35"/>
    </location>
</feature>
<keyword evidence="7" id="KW-1185">Reference proteome</keyword>
<sequence>MDKFGLNTAGNIAYLSLAVGITLLLVSFSINFVIMYPSMMNYGLLAAVFGCTLVFVVIFCIIGFYYTPHLNGAMRVGFSKIMQNYNARSEKNIYLDGIQEQIKCCGTDNYMSWFQTSWADGKRIVPASCCKNLKFCHNLEPLIVTDIYEKGCFKVFDNYSAIVDGSYIGTIIGSLAIQFLAIASAIKMALRYRTIRLLDSVLPMV</sequence>
<dbReference type="OrthoDB" id="9993879at2759"/>
<protein>
    <recommendedName>
        <fullName evidence="8">Tetraspanin</fullName>
    </recommendedName>
</protein>
<gene>
    <name evidence="6" type="primary">AVEN_112746_1</name>
    <name evidence="6" type="ORF">TNCT_584961</name>
</gene>
<feature type="transmembrane region" description="Helical" evidence="5">
    <location>
        <begin position="167"/>
        <end position="186"/>
    </location>
</feature>
<proteinExistence type="predicted"/>
<dbReference type="EMBL" id="BMAO01038856">
    <property type="protein sequence ID" value="GFR27523.1"/>
    <property type="molecule type" value="Genomic_DNA"/>
</dbReference>
<dbReference type="PANTHER" id="PTHR19282:SF534">
    <property type="entry name" value="TETRASPANIN FAMILY-RELATED"/>
    <property type="match status" value="1"/>
</dbReference>
<dbReference type="GO" id="GO:0005886">
    <property type="term" value="C:plasma membrane"/>
    <property type="evidence" value="ECO:0007669"/>
    <property type="project" value="TreeGrafter"/>
</dbReference>
<evidence type="ECO:0008006" key="8">
    <source>
        <dbReference type="Google" id="ProtNLM"/>
    </source>
</evidence>